<feature type="binding site" evidence="3">
    <location>
        <position position="199"/>
    </location>
    <ligand>
        <name>a divalent metal cation</name>
        <dbReference type="ChEBI" id="CHEBI:60240"/>
    </ligand>
</feature>
<keyword evidence="6" id="KW-1185">Reference proteome</keyword>
<dbReference type="EMBL" id="JACYFU010000002">
    <property type="protein sequence ID" value="MBD8065892.1"/>
    <property type="molecule type" value="Genomic_DNA"/>
</dbReference>
<dbReference type="InterPro" id="IPR005511">
    <property type="entry name" value="SMP-30"/>
</dbReference>
<feature type="binding site" evidence="3">
    <location>
        <position position="99"/>
    </location>
    <ligand>
        <name>substrate</name>
    </ligand>
</feature>
<feature type="binding site" evidence="3">
    <location>
        <position position="146"/>
    </location>
    <ligand>
        <name>a divalent metal cation</name>
        <dbReference type="ChEBI" id="CHEBI:60240"/>
    </ligand>
</feature>
<evidence type="ECO:0000259" key="4">
    <source>
        <dbReference type="Pfam" id="PF08450"/>
    </source>
</evidence>
<dbReference type="InterPro" id="IPR011042">
    <property type="entry name" value="6-blade_b-propeller_TolB-like"/>
</dbReference>
<feature type="active site" description="Proton donor/acceptor" evidence="2">
    <location>
        <position position="199"/>
    </location>
</feature>
<comment type="caution">
    <text evidence="5">The sequence shown here is derived from an EMBL/GenBank/DDBJ whole genome shotgun (WGS) entry which is preliminary data.</text>
</comment>
<dbReference type="InterPro" id="IPR013658">
    <property type="entry name" value="SGL"/>
</dbReference>
<dbReference type="AlphaFoldDB" id="A0A927FV27"/>
<dbReference type="GO" id="GO:0019853">
    <property type="term" value="P:L-ascorbic acid biosynthetic process"/>
    <property type="evidence" value="ECO:0007669"/>
    <property type="project" value="TreeGrafter"/>
</dbReference>
<proteinExistence type="inferred from homology"/>
<evidence type="ECO:0000256" key="1">
    <source>
        <dbReference type="ARBA" id="ARBA00008853"/>
    </source>
</evidence>
<dbReference type="Gene3D" id="2.120.10.30">
    <property type="entry name" value="TolB, C-terminal domain"/>
    <property type="match status" value="1"/>
</dbReference>
<comment type="similarity">
    <text evidence="1">Belongs to the SMP-30/CGR1 family.</text>
</comment>
<feature type="binding site" evidence="3">
    <location>
        <position position="16"/>
    </location>
    <ligand>
        <name>a divalent metal cation</name>
        <dbReference type="ChEBI" id="CHEBI:60240"/>
    </ligand>
</feature>
<dbReference type="PANTHER" id="PTHR10907">
    <property type="entry name" value="REGUCALCIN"/>
    <property type="match status" value="1"/>
</dbReference>
<organism evidence="5 6">
    <name type="scientific">Devosia oryzisoli</name>
    <dbReference type="NCBI Taxonomy" id="2774138"/>
    <lineage>
        <taxon>Bacteria</taxon>
        <taxon>Pseudomonadati</taxon>
        <taxon>Pseudomonadota</taxon>
        <taxon>Alphaproteobacteria</taxon>
        <taxon>Hyphomicrobiales</taxon>
        <taxon>Devosiaceae</taxon>
        <taxon>Devosia</taxon>
    </lineage>
</organism>
<dbReference type="Proteomes" id="UP000654108">
    <property type="component" value="Unassembled WGS sequence"/>
</dbReference>
<dbReference type="Pfam" id="PF08450">
    <property type="entry name" value="SGL"/>
    <property type="match status" value="1"/>
</dbReference>
<dbReference type="GO" id="GO:0004341">
    <property type="term" value="F:gluconolactonase activity"/>
    <property type="evidence" value="ECO:0007669"/>
    <property type="project" value="TreeGrafter"/>
</dbReference>
<name>A0A927FV27_9HYPH</name>
<protein>
    <submittedName>
        <fullName evidence="5">SMP-30/gluconolactonase/LRE family protein</fullName>
    </submittedName>
</protein>
<dbReference type="SUPFAM" id="SSF63829">
    <property type="entry name" value="Calcium-dependent phosphotriesterase"/>
    <property type="match status" value="1"/>
</dbReference>
<evidence type="ECO:0000313" key="5">
    <source>
        <dbReference type="EMBL" id="MBD8065892.1"/>
    </source>
</evidence>
<comment type="cofactor">
    <cofactor evidence="3">
        <name>Zn(2+)</name>
        <dbReference type="ChEBI" id="CHEBI:29105"/>
    </cofactor>
    <text evidence="3">Binds 1 divalent metal cation per subunit.</text>
</comment>
<dbReference type="PRINTS" id="PR01790">
    <property type="entry name" value="SMP30FAMILY"/>
</dbReference>
<feature type="domain" description="SMP-30/Gluconolactonase/LRE-like region" evidence="4">
    <location>
        <begin position="14"/>
        <end position="258"/>
    </location>
</feature>
<dbReference type="RefSeq" id="WP_191775466.1">
    <property type="nucleotide sequence ID" value="NZ_JACYFU010000002.1"/>
</dbReference>
<evidence type="ECO:0000313" key="6">
    <source>
        <dbReference type="Proteomes" id="UP000654108"/>
    </source>
</evidence>
<dbReference type="GO" id="GO:0005509">
    <property type="term" value="F:calcium ion binding"/>
    <property type="evidence" value="ECO:0007669"/>
    <property type="project" value="TreeGrafter"/>
</dbReference>
<gene>
    <name evidence="5" type="ORF">IC608_10430</name>
</gene>
<evidence type="ECO:0000256" key="2">
    <source>
        <dbReference type="PIRSR" id="PIRSR605511-1"/>
    </source>
</evidence>
<keyword evidence="3" id="KW-0479">Metal-binding</keyword>
<feature type="binding site" evidence="3">
    <location>
        <position position="101"/>
    </location>
    <ligand>
        <name>substrate</name>
    </ligand>
</feature>
<evidence type="ECO:0000256" key="3">
    <source>
        <dbReference type="PIRSR" id="PIRSR605511-2"/>
    </source>
</evidence>
<dbReference type="PANTHER" id="PTHR10907:SF47">
    <property type="entry name" value="REGUCALCIN"/>
    <property type="match status" value="1"/>
</dbReference>
<keyword evidence="3" id="KW-0862">Zinc</keyword>
<sequence length="295" mass="32102">MHGFSLVLDVKAALGECPLWCTEDKVLYFVDIKQCRIHRYDPISRDHSSVLLPEEVSCIGLAKGGGFVAGLRSGIWLVGTDGQVRRKLADNPENLATSRFNDGTVDPAGRFVAGTVDETRAEGTAALYCLSSSGLRLLRDGLLTSNGTAFSPDGTTLYHSDTLRYVVYAHDYDLATGTISGTRDFIRFHPKGNEKGRPDGAAVDVEGCYWTALFEGSRVQRYAPDGRLLAEFPVPAFCPTMVAFGGDDRRTLFVTSARSDRSTEELEAYPQSGGLFAMTVDVPGLEKPLFDVTAR</sequence>
<reference evidence="5" key="1">
    <citation type="submission" date="2020-09" db="EMBL/GenBank/DDBJ databases">
        <title>Genome seq and assembly of Devosia sp.</title>
        <authorList>
            <person name="Chhetri G."/>
        </authorList>
    </citation>
    <scope>NUCLEOTIDE SEQUENCE</scope>
    <source>
        <strain evidence="5">PTR5</strain>
    </source>
</reference>
<accession>A0A927FV27</accession>